<dbReference type="EMBL" id="SLXT01000005">
    <property type="protein sequence ID" value="TCP67273.1"/>
    <property type="molecule type" value="Genomic_DNA"/>
</dbReference>
<protein>
    <recommendedName>
        <fullName evidence="2 7">Glutamate racemase</fullName>
        <ecNumber evidence="2 7">5.1.1.3</ecNumber>
    </recommendedName>
</protein>
<evidence type="ECO:0000256" key="1">
    <source>
        <dbReference type="ARBA" id="ARBA00001602"/>
    </source>
</evidence>
<feature type="binding site" evidence="7">
    <location>
        <begin position="11"/>
        <end position="12"/>
    </location>
    <ligand>
        <name>substrate</name>
    </ligand>
</feature>
<dbReference type="GO" id="GO:0008881">
    <property type="term" value="F:glutamate racemase activity"/>
    <property type="evidence" value="ECO:0007669"/>
    <property type="project" value="UniProtKB-UniRule"/>
</dbReference>
<keyword evidence="3 7" id="KW-0133">Cell shape</keyword>
<feature type="binding site" evidence="7">
    <location>
        <begin position="75"/>
        <end position="76"/>
    </location>
    <ligand>
        <name>substrate</name>
    </ligand>
</feature>
<dbReference type="PANTHER" id="PTHR21198:SF2">
    <property type="entry name" value="GLUTAMATE RACEMASE"/>
    <property type="match status" value="1"/>
</dbReference>
<keyword evidence="9" id="KW-1185">Reference proteome</keyword>
<dbReference type="OrthoDB" id="9801055at2"/>
<evidence type="ECO:0000256" key="3">
    <source>
        <dbReference type="ARBA" id="ARBA00022960"/>
    </source>
</evidence>
<name>A0A4R2RV24_9FIRM</name>
<keyword evidence="4 7" id="KW-0573">Peptidoglycan synthesis</keyword>
<dbReference type="SUPFAM" id="SSF53681">
    <property type="entry name" value="Aspartate/glutamate racemase"/>
    <property type="match status" value="2"/>
</dbReference>
<keyword evidence="5 7" id="KW-0413">Isomerase</keyword>
<evidence type="ECO:0000256" key="7">
    <source>
        <dbReference type="HAMAP-Rule" id="MF_00258"/>
    </source>
</evidence>
<dbReference type="EC" id="5.1.1.3" evidence="2 7"/>
<feature type="active site" description="Proton donor/acceptor" evidence="7">
    <location>
        <position position="74"/>
    </location>
</feature>
<feature type="active site" description="Proton donor/acceptor" evidence="7">
    <location>
        <position position="185"/>
    </location>
</feature>
<comment type="pathway">
    <text evidence="7">Cell wall biogenesis; peptidoglycan biosynthesis.</text>
</comment>
<proteinExistence type="inferred from homology"/>
<dbReference type="GO" id="GO:0071555">
    <property type="term" value="P:cell wall organization"/>
    <property type="evidence" value="ECO:0007669"/>
    <property type="project" value="UniProtKB-KW"/>
</dbReference>
<reference evidence="8 9" key="1">
    <citation type="submission" date="2019-03" db="EMBL/GenBank/DDBJ databases">
        <title>Genomic Encyclopedia of Type Strains, Phase IV (KMG-IV): sequencing the most valuable type-strain genomes for metagenomic binning, comparative biology and taxonomic classification.</title>
        <authorList>
            <person name="Goeker M."/>
        </authorList>
    </citation>
    <scope>NUCLEOTIDE SEQUENCE [LARGE SCALE GENOMIC DNA]</scope>
    <source>
        <strain evidence="8 9">DSM 11170</strain>
    </source>
</reference>
<keyword evidence="6 7" id="KW-0961">Cell wall biogenesis/degradation</keyword>
<dbReference type="InterPro" id="IPR033134">
    <property type="entry name" value="Asp/Glu_racemase_AS_2"/>
</dbReference>
<dbReference type="GO" id="GO:0008360">
    <property type="term" value="P:regulation of cell shape"/>
    <property type="evidence" value="ECO:0007669"/>
    <property type="project" value="UniProtKB-KW"/>
</dbReference>
<comment type="catalytic activity">
    <reaction evidence="1 7">
        <text>L-glutamate = D-glutamate</text>
        <dbReference type="Rhea" id="RHEA:12813"/>
        <dbReference type="ChEBI" id="CHEBI:29985"/>
        <dbReference type="ChEBI" id="CHEBI:29986"/>
        <dbReference type="EC" id="5.1.1.3"/>
    </reaction>
</comment>
<comment type="caution">
    <text evidence="8">The sequence shown here is derived from an EMBL/GenBank/DDBJ whole genome shotgun (WGS) entry which is preliminary data.</text>
</comment>
<dbReference type="FunFam" id="3.40.50.1860:FF:000001">
    <property type="entry name" value="Glutamate racemase"/>
    <property type="match status" value="1"/>
</dbReference>
<comment type="similarity">
    <text evidence="7">Belongs to the aspartate/glutamate racemases family.</text>
</comment>
<sequence length="282" mass="30733">MVRCRPIGVFDSGVGGFTVVREICRQMPGEEILYFADTAHVPYGPRPADELIRFAIDITGFLVAQGAKMILVACNTSSSLALDVLQERFPVPIVGVVQPGAEEAVRQTRNGRVGVLATEATIRKGAHAAKIRELSNEIEVFGQACPRFVPLVESGCFAGPEAYAAAKEYVTPLIDAGVDTIIFGCTHYPFLEPVIRSITGDQITLVDPACQTVARGQAILQKLRLTCRDPYGKALHHRFYVSGDRDDFYASGRALLDPDLLEDVRPVVLDQWQEKEAESASA</sequence>
<gene>
    <name evidence="7" type="primary">murI</name>
    <name evidence="8" type="ORF">EDD73_105171</name>
</gene>
<comment type="function">
    <text evidence="7">Provides the (R)-glutamate required for cell wall biosynthesis.</text>
</comment>
<evidence type="ECO:0000256" key="6">
    <source>
        <dbReference type="ARBA" id="ARBA00023316"/>
    </source>
</evidence>
<dbReference type="Pfam" id="PF01177">
    <property type="entry name" value="Asp_Glu_race"/>
    <property type="match status" value="1"/>
</dbReference>
<feature type="binding site" evidence="7">
    <location>
        <begin position="43"/>
        <end position="44"/>
    </location>
    <ligand>
        <name>substrate</name>
    </ligand>
</feature>
<evidence type="ECO:0000256" key="4">
    <source>
        <dbReference type="ARBA" id="ARBA00022984"/>
    </source>
</evidence>
<dbReference type="InterPro" id="IPR015942">
    <property type="entry name" value="Asp/Glu/hydantoin_racemase"/>
</dbReference>
<dbReference type="InterPro" id="IPR001920">
    <property type="entry name" value="Asp/Glu_race"/>
</dbReference>
<organism evidence="8 9">
    <name type="scientific">Heliophilum fasciatum</name>
    <dbReference type="NCBI Taxonomy" id="35700"/>
    <lineage>
        <taxon>Bacteria</taxon>
        <taxon>Bacillati</taxon>
        <taxon>Bacillota</taxon>
        <taxon>Clostridia</taxon>
        <taxon>Eubacteriales</taxon>
        <taxon>Heliobacteriaceae</taxon>
        <taxon>Heliophilum</taxon>
    </lineage>
</organism>
<dbReference type="HAMAP" id="MF_00258">
    <property type="entry name" value="Glu_racemase"/>
    <property type="match status" value="1"/>
</dbReference>
<feature type="binding site" evidence="7">
    <location>
        <begin position="186"/>
        <end position="187"/>
    </location>
    <ligand>
        <name>substrate</name>
    </ligand>
</feature>
<evidence type="ECO:0000256" key="2">
    <source>
        <dbReference type="ARBA" id="ARBA00013090"/>
    </source>
</evidence>
<evidence type="ECO:0000256" key="5">
    <source>
        <dbReference type="ARBA" id="ARBA00023235"/>
    </source>
</evidence>
<accession>A0A4R2RV24</accession>
<dbReference type="Gene3D" id="3.40.50.1860">
    <property type="match status" value="2"/>
</dbReference>
<evidence type="ECO:0000313" key="8">
    <source>
        <dbReference type="EMBL" id="TCP67273.1"/>
    </source>
</evidence>
<dbReference type="PANTHER" id="PTHR21198">
    <property type="entry name" value="GLUTAMATE RACEMASE"/>
    <property type="match status" value="1"/>
</dbReference>
<dbReference type="AlphaFoldDB" id="A0A4R2RV24"/>
<evidence type="ECO:0000313" key="9">
    <source>
        <dbReference type="Proteomes" id="UP000294813"/>
    </source>
</evidence>
<dbReference type="Proteomes" id="UP000294813">
    <property type="component" value="Unassembled WGS sequence"/>
</dbReference>
<dbReference type="PROSITE" id="PS00924">
    <property type="entry name" value="ASP_GLU_RACEMASE_2"/>
    <property type="match status" value="1"/>
</dbReference>
<dbReference type="UniPathway" id="UPA00219"/>
<dbReference type="NCBIfam" id="TIGR00067">
    <property type="entry name" value="glut_race"/>
    <property type="match status" value="1"/>
</dbReference>
<dbReference type="GO" id="GO:0009252">
    <property type="term" value="P:peptidoglycan biosynthetic process"/>
    <property type="evidence" value="ECO:0007669"/>
    <property type="project" value="UniProtKB-UniRule"/>
</dbReference>
<dbReference type="InterPro" id="IPR004391">
    <property type="entry name" value="Glu_race"/>
</dbReference>